<feature type="region of interest" description="Disordered" evidence="1">
    <location>
        <begin position="57"/>
        <end position="79"/>
    </location>
</feature>
<proteinExistence type="predicted"/>
<dbReference type="AlphaFoldDB" id="A0A9Q3GL00"/>
<evidence type="ECO:0000313" key="2">
    <source>
        <dbReference type="EMBL" id="MBW0470815.1"/>
    </source>
</evidence>
<dbReference type="EMBL" id="AVOT02002551">
    <property type="protein sequence ID" value="MBW0470815.1"/>
    <property type="molecule type" value="Genomic_DNA"/>
</dbReference>
<evidence type="ECO:0000256" key="1">
    <source>
        <dbReference type="SAM" id="MobiDB-lite"/>
    </source>
</evidence>
<organism evidence="2 3">
    <name type="scientific">Austropuccinia psidii MF-1</name>
    <dbReference type="NCBI Taxonomy" id="1389203"/>
    <lineage>
        <taxon>Eukaryota</taxon>
        <taxon>Fungi</taxon>
        <taxon>Dikarya</taxon>
        <taxon>Basidiomycota</taxon>
        <taxon>Pucciniomycotina</taxon>
        <taxon>Pucciniomycetes</taxon>
        <taxon>Pucciniales</taxon>
        <taxon>Sphaerophragmiaceae</taxon>
        <taxon>Austropuccinia</taxon>
    </lineage>
</organism>
<dbReference type="Proteomes" id="UP000765509">
    <property type="component" value="Unassembled WGS sequence"/>
</dbReference>
<reference evidence="2" key="1">
    <citation type="submission" date="2021-03" db="EMBL/GenBank/DDBJ databases">
        <title>Draft genome sequence of rust myrtle Austropuccinia psidii MF-1, a brazilian biotype.</title>
        <authorList>
            <person name="Quecine M.C."/>
            <person name="Pachon D.M.R."/>
            <person name="Bonatelli M.L."/>
            <person name="Correr F.H."/>
            <person name="Franceschini L.M."/>
            <person name="Leite T.F."/>
            <person name="Margarido G.R.A."/>
            <person name="Almeida C.A."/>
            <person name="Ferrarezi J.A."/>
            <person name="Labate C.A."/>
        </authorList>
    </citation>
    <scope>NUCLEOTIDE SEQUENCE</scope>
    <source>
        <strain evidence="2">MF-1</strain>
    </source>
</reference>
<name>A0A9Q3GL00_9BASI</name>
<evidence type="ECO:0000313" key="3">
    <source>
        <dbReference type="Proteomes" id="UP000765509"/>
    </source>
</evidence>
<feature type="compositionally biased region" description="Polar residues" evidence="1">
    <location>
        <begin position="66"/>
        <end position="79"/>
    </location>
</feature>
<keyword evidence="3" id="KW-1185">Reference proteome</keyword>
<comment type="caution">
    <text evidence="2">The sequence shown here is derived from an EMBL/GenBank/DDBJ whole genome shotgun (WGS) entry which is preliminary data.</text>
</comment>
<accession>A0A9Q3GL00</accession>
<gene>
    <name evidence="2" type="ORF">O181_010530</name>
</gene>
<sequence>MDFIQQDFHEMMIRSEGYPYTSLGSLTPLDEKEPFNLGDLLYDECLNMGVISPDEFPIPPVVDQPGLQQSFDADPQLTT</sequence>
<protein>
    <submittedName>
        <fullName evidence="2">Uncharacterized protein</fullName>
    </submittedName>
</protein>